<evidence type="ECO:0000313" key="2">
    <source>
        <dbReference type="EMBL" id="MBK7424579.1"/>
    </source>
</evidence>
<comment type="caution">
    <text evidence="2">The sequence shown here is derived from an EMBL/GenBank/DDBJ whole genome shotgun (WGS) entry which is preliminary data.</text>
</comment>
<dbReference type="PROSITE" id="PS51143">
    <property type="entry name" value="MT_A70"/>
    <property type="match status" value="1"/>
</dbReference>
<gene>
    <name evidence="2" type="ORF">IPJ48_16675</name>
</gene>
<dbReference type="Proteomes" id="UP000886602">
    <property type="component" value="Unassembled WGS sequence"/>
</dbReference>
<accession>A0A9D7IHS8</accession>
<dbReference type="InterPro" id="IPR007757">
    <property type="entry name" value="MT-A70-like"/>
</dbReference>
<reference evidence="2" key="1">
    <citation type="submission" date="2020-10" db="EMBL/GenBank/DDBJ databases">
        <title>Connecting structure to function with the recovery of over 1000 high-quality activated sludge metagenome-assembled genomes encoding full-length rRNA genes using long-read sequencing.</title>
        <authorList>
            <person name="Singleton C.M."/>
            <person name="Petriglieri F."/>
            <person name="Kristensen J.M."/>
            <person name="Kirkegaard R.H."/>
            <person name="Michaelsen T.Y."/>
            <person name="Andersen M.H."/>
            <person name="Karst S.M."/>
            <person name="Dueholm M.S."/>
            <person name="Nielsen P.H."/>
            <person name="Albertsen M."/>
        </authorList>
    </citation>
    <scope>NUCLEOTIDE SEQUENCE</scope>
    <source>
        <strain evidence="2">EsbW_18-Q3-R4-48_MAXAC.044</strain>
    </source>
</reference>
<name>A0A9D7IHS8_9RHOO</name>
<sequence length="44" mass="5341">RTDKNSEKPAEFRQLIDKMYTHGKRIELFSRNRVDGWEVWGNEC</sequence>
<evidence type="ECO:0000256" key="1">
    <source>
        <dbReference type="PROSITE-ProRule" id="PRU00489"/>
    </source>
</evidence>
<comment type="similarity">
    <text evidence="1">Belongs to the MT-A70-like family.</text>
</comment>
<protein>
    <submittedName>
        <fullName evidence="2">S-adenosylmethionine-binding protein</fullName>
    </submittedName>
</protein>
<dbReference type="AlphaFoldDB" id="A0A9D7IHS8"/>
<proteinExistence type="inferred from homology"/>
<dbReference type="EMBL" id="JADJNC010000036">
    <property type="protein sequence ID" value="MBK7424579.1"/>
    <property type="molecule type" value="Genomic_DNA"/>
</dbReference>
<feature type="non-terminal residue" evidence="2">
    <location>
        <position position="1"/>
    </location>
</feature>
<organism evidence="2 3">
    <name type="scientific">Candidatus Propionivibrio dominans</name>
    <dbReference type="NCBI Taxonomy" id="2954373"/>
    <lineage>
        <taxon>Bacteria</taxon>
        <taxon>Pseudomonadati</taxon>
        <taxon>Pseudomonadota</taxon>
        <taxon>Betaproteobacteria</taxon>
        <taxon>Rhodocyclales</taxon>
        <taxon>Rhodocyclaceae</taxon>
        <taxon>Propionivibrio</taxon>
    </lineage>
</organism>
<dbReference type="Pfam" id="PF05063">
    <property type="entry name" value="MT-A70"/>
    <property type="match status" value="1"/>
</dbReference>
<evidence type="ECO:0000313" key="3">
    <source>
        <dbReference type="Proteomes" id="UP000886602"/>
    </source>
</evidence>